<dbReference type="InterPro" id="IPR001810">
    <property type="entry name" value="F-box_dom"/>
</dbReference>
<dbReference type="OrthoDB" id="1299800at2759"/>
<dbReference type="RefSeq" id="XP_016465100.1">
    <property type="nucleotide sequence ID" value="XM_016609614.1"/>
</dbReference>
<sequence length="430" mass="49043">MAKKANLLNQSNGEASNMTKKANLFRCQQHQKKKLGPPNPRIRKGKRVVKQMNIVDKQATGIHFHDEIIIQILIRLPMRPLHQCKCVSKSWAALISNPYFKRKHLNHAMNNHNSQKLLICRPCPKDGTMCFYRSSLSSVDVEKLYFPVNCRARHCKILCCSNGLSLILVFVPDEVEQLFLWNPSTGESIILPNPQFPPRHPSYSIYGLGYDSTSDGFKILKIDMDKPYSTQVLALKSGSWQNIDYPRNIKNLFSGMDSLAFVHGAFHWIGLSVYCSIVSFNISNEVYGEIPLPDQICRSCNRFVETGVSILGGMLCSYSSCVGYFSCIDVRVGGIFRIWVMKDYGVKESWVKLYTIRDDMFYSSLPKYRFEDGEVLLYGTNARTLKFGCGFSTSKGPFGLWPQYDNHHQGFAFTESLTSPKLLRILRMFD</sequence>
<proteinExistence type="predicted"/>
<dbReference type="SMART" id="SM00256">
    <property type="entry name" value="FBOX"/>
    <property type="match status" value="1"/>
</dbReference>
<dbReference type="STRING" id="4097.A0A1S3ZKN8"/>
<dbReference type="InterPro" id="IPR050796">
    <property type="entry name" value="SCF_F-box_component"/>
</dbReference>
<dbReference type="PANTHER" id="PTHR31672:SF13">
    <property type="entry name" value="F-BOX PROTEIN CPR30-LIKE"/>
    <property type="match status" value="1"/>
</dbReference>
<dbReference type="PaxDb" id="4097-A0A1S3ZKN8"/>
<dbReference type="InterPro" id="IPR036047">
    <property type="entry name" value="F-box-like_dom_sf"/>
</dbReference>
<dbReference type="KEGG" id="nta:107787980"/>
<gene>
    <name evidence="2" type="primary">LOC107787980</name>
</gene>
<dbReference type="Gene3D" id="1.20.1280.50">
    <property type="match status" value="1"/>
</dbReference>
<organism evidence="2">
    <name type="scientific">Nicotiana tabacum</name>
    <name type="common">Common tobacco</name>
    <dbReference type="NCBI Taxonomy" id="4097"/>
    <lineage>
        <taxon>Eukaryota</taxon>
        <taxon>Viridiplantae</taxon>
        <taxon>Streptophyta</taxon>
        <taxon>Embryophyta</taxon>
        <taxon>Tracheophyta</taxon>
        <taxon>Spermatophyta</taxon>
        <taxon>Magnoliopsida</taxon>
        <taxon>eudicotyledons</taxon>
        <taxon>Gunneridae</taxon>
        <taxon>Pentapetalae</taxon>
        <taxon>asterids</taxon>
        <taxon>lamiids</taxon>
        <taxon>Solanales</taxon>
        <taxon>Solanaceae</taxon>
        <taxon>Nicotianoideae</taxon>
        <taxon>Nicotianeae</taxon>
        <taxon>Nicotiana</taxon>
    </lineage>
</organism>
<dbReference type="PANTHER" id="PTHR31672">
    <property type="entry name" value="BNACNNG10540D PROTEIN"/>
    <property type="match status" value="1"/>
</dbReference>
<dbReference type="Pfam" id="PF08268">
    <property type="entry name" value="FBA_3"/>
    <property type="match status" value="1"/>
</dbReference>
<dbReference type="InterPro" id="IPR013187">
    <property type="entry name" value="F-box-assoc_dom_typ3"/>
</dbReference>
<dbReference type="AlphaFoldDB" id="A0A1S3ZKN8"/>
<dbReference type="NCBIfam" id="TIGR01640">
    <property type="entry name" value="F_box_assoc_1"/>
    <property type="match status" value="1"/>
</dbReference>
<protein>
    <submittedName>
        <fullName evidence="2">F-box protein CPR30-like isoform X1</fullName>
    </submittedName>
</protein>
<dbReference type="InterPro" id="IPR017451">
    <property type="entry name" value="F-box-assoc_interact_dom"/>
</dbReference>
<accession>A0A1S3ZKN8</accession>
<feature type="domain" description="F-box" evidence="1">
    <location>
        <begin position="64"/>
        <end position="104"/>
    </location>
</feature>
<name>A0A1S3ZKN8_TOBAC</name>
<reference evidence="2" key="1">
    <citation type="submission" date="2025-08" db="UniProtKB">
        <authorList>
            <consortium name="RefSeq"/>
        </authorList>
    </citation>
    <scope>IDENTIFICATION</scope>
</reference>
<dbReference type="SUPFAM" id="SSF81383">
    <property type="entry name" value="F-box domain"/>
    <property type="match status" value="1"/>
</dbReference>
<evidence type="ECO:0000313" key="2">
    <source>
        <dbReference type="RefSeq" id="XP_016465100.1"/>
    </source>
</evidence>
<dbReference type="OMA" id="INISVEC"/>
<evidence type="ECO:0000259" key="1">
    <source>
        <dbReference type="SMART" id="SM00256"/>
    </source>
</evidence>
<dbReference type="Pfam" id="PF00646">
    <property type="entry name" value="F-box"/>
    <property type="match status" value="1"/>
</dbReference>